<protein>
    <submittedName>
        <fullName evidence="1">Uncharacterized protein</fullName>
    </submittedName>
</protein>
<dbReference type="AlphaFoldDB" id="A0A3P9IGJ2"/>
<organism evidence="1 2">
    <name type="scientific">Oryzias latipes</name>
    <name type="common">Japanese rice fish</name>
    <name type="synonym">Japanese killifish</name>
    <dbReference type="NCBI Taxonomy" id="8090"/>
    <lineage>
        <taxon>Eukaryota</taxon>
        <taxon>Metazoa</taxon>
        <taxon>Chordata</taxon>
        <taxon>Craniata</taxon>
        <taxon>Vertebrata</taxon>
        <taxon>Euteleostomi</taxon>
        <taxon>Actinopterygii</taxon>
        <taxon>Neopterygii</taxon>
        <taxon>Teleostei</taxon>
        <taxon>Neoteleostei</taxon>
        <taxon>Acanthomorphata</taxon>
        <taxon>Ovalentaria</taxon>
        <taxon>Atherinomorphae</taxon>
        <taxon>Beloniformes</taxon>
        <taxon>Adrianichthyidae</taxon>
        <taxon>Oryziinae</taxon>
        <taxon>Oryzias</taxon>
    </lineage>
</organism>
<dbReference type="Ensembl" id="ENSORLT00015027870.1">
    <property type="protein sequence ID" value="ENSORLP00015019019.1"/>
    <property type="gene ID" value="ENSORLG00015020095.1"/>
</dbReference>
<evidence type="ECO:0000313" key="2">
    <source>
        <dbReference type="Proteomes" id="UP000265200"/>
    </source>
</evidence>
<proteinExistence type="predicted"/>
<reference key="1">
    <citation type="journal article" date="2007" name="Nature">
        <title>The medaka draft genome and insights into vertebrate genome evolution.</title>
        <authorList>
            <person name="Kasahara M."/>
            <person name="Naruse K."/>
            <person name="Sasaki S."/>
            <person name="Nakatani Y."/>
            <person name="Qu W."/>
            <person name="Ahsan B."/>
            <person name="Yamada T."/>
            <person name="Nagayasu Y."/>
            <person name="Doi K."/>
            <person name="Kasai Y."/>
            <person name="Jindo T."/>
            <person name="Kobayashi D."/>
            <person name="Shimada A."/>
            <person name="Toyoda A."/>
            <person name="Kuroki Y."/>
            <person name="Fujiyama A."/>
            <person name="Sasaki T."/>
            <person name="Shimizu A."/>
            <person name="Asakawa S."/>
            <person name="Shimizu N."/>
            <person name="Hashimoto S."/>
            <person name="Yang J."/>
            <person name="Lee Y."/>
            <person name="Matsushima K."/>
            <person name="Sugano S."/>
            <person name="Sakaizumi M."/>
            <person name="Narita T."/>
            <person name="Ohishi K."/>
            <person name="Haga S."/>
            <person name="Ohta F."/>
            <person name="Nomoto H."/>
            <person name="Nogata K."/>
            <person name="Morishita T."/>
            <person name="Endo T."/>
            <person name="Shin-I T."/>
            <person name="Takeda H."/>
            <person name="Morishita S."/>
            <person name="Kohara Y."/>
        </authorList>
    </citation>
    <scope>NUCLEOTIDE SEQUENCE [LARGE SCALE GENOMIC DNA]</scope>
    <source>
        <strain>Hd-rR</strain>
    </source>
</reference>
<accession>A0A3P9IGJ2</accession>
<dbReference type="Proteomes" id="UP000265200">
    <property type="component" value="Chromosome 16"/>
</dbReference>
<reference evidence="1 2" key="2">
    <citation type="submission" date="2017-04" db="EMBL/GenBank/DDBJ databases">
        <title>CpG methylation of centromeres and impact of large insertions on vertebrate speciation.</title>
        <authorList>
            <person name="Ichikawa K."/>
            <person name="Yoshimura J."/>
            <person name="Morishita S."/>
        </authorList>
    </citation>
    <scope>NUCLEOTIDE SEQUENCE</scope>
    <source>
        <strain evidence="1 2">HSOK</strain>
    </source>
</reference>
<reference evidence="1" key="3">
    <citation type="submission" date="2025-08" db="UniProtKB">
        <authorList>
            <consortium name="Ensembl"/>
        </authorList>
    </citation>
    <scope>IDENTIFICATION</scope>
    <source>
        <strain evidence="1">HSOK</strain>
    </source>
</reference>
<name>A0A3P9IGJ2_ORYLA</name>
<evidence type="ECO:0000313" key="1">
    <source>
        <dbReference type="Ensembl" id="ENSORLP00015019019.1"/>
    </source>
</evidence>
<sequence>CQTAVSRARATQFPLTLFSSLLQKDVGYLQQWLEAFVASFERLIDVQTLEPRRLEDGSSEVPLLPRDVLMLLSTKLWHSAFHLSSSMEKNSSTPHPLLLIKFFIIVCRNMENIDTEKTPVCCDNVKPNSVTEDECGPPFLFMQLKKGGDDKLSLQNVVQYGLVLCESLFDPNQTWRRRLWSCHCSTPHFSFLVFLSLKCVSSSQSPGPTM</sequence>
<reference evidence="1" key="4">
    <citation type="submission" date="2025-09" db="UniProtKB">
        <authorList>
            <consortium name="Ensembl"/>
        </authorList>
    </citation>
    <scope>IDENTIFICATION</scope>
    <source>
        <strain evidence="1">HSOK</strain>
    </source>
</reference>